<keyword evidence="3" id="KW-1185">Reference proteome</keyword>
<evidence type="ECO:0000313" key="3">
    <source>
        <dbReference type="Proteomes" id="UP001620597"/>
    </source>
</evidence>
<dbReference type="EMBL" id="JBBKTX010000031">
    <property type="protein sequence ID" value="MFK4754439.1"/>
    <property type="molecule type" value="Genomic_DNA"/>
</dbReference>
<keyword evidence="1" id="KW-0732">Signal</keyword>
<feature type="signal peptide" evidence="1">
    <location>
        <begin position="1"/>
        <end position="31"/>
    </location>
</feature>
<evidence type="ECO:0000256" key="1">
    <source>
        <dbReference type="SAM" id="SignalP"/>
    </source>
</evidence>
<proteinExistence type="predicted"/>
<accession>A0ABW8NN69</accession>
<dbReference type="Proteomes" id="UP001620597">
    <property type="component" value="Unassembled WGS sequence"/>
</dbReference>
<gene>
    <name evidence="2" type="ORF">WG929_18695</name>
</gene>
<evidence type="ECO:0000313" key="2">
    <source>
        <dbReference type="EMBL" id="MFK4754439.1"/>
    </source>
</evidence>
<dbReference type="RefSeq" id="WP_416207300.1">
    <property type="nucleotide sequence ID" value="NZ_JBBKTX010000031.1"/>
</dbReference>
<feature type="chain" id="PRO_5045695613" description="Outer membrane protein beta-barrel domain-containing protein" evidence="1">
    <location>
        <begin position="32"/>
        <end position="242"/>
    </location>
</feature>
<evidence type="ECO:0008006" key="4">
    <source>
        <dbReference type="Google" id="ProtNLM"/>
    </source>
</evidence>
<reference evidence="2 3" key="1">
    <citation type="submission" date="2024-03" db="EMBL/GenBank/DDBJ databases">
        <title>High-quality draft genome sequence of Oceanobacter sp. wDCs-4.</title>
        <authorList>
            <person name="Dong C."/>
        </authorList>
    </citation>
    <scope>NUCLEOTIDE SEQUENCE [LARGE SCALE GENOMIC DNA]</scope>
    <source>
        <strain evidence="3">wDCs-4</strain>
    </source>
</reference>
<comment type="caution">
    <text evidence="2">The sequence shown here is derived from an EMBL/GenBank/DDBJ whole genome shotgun (WGS) entry which is preliminary data.</text>
</comment>
<sequence length="242" mass="27007">MRCLDRCFRLPSLLLLLAPLLPLASTQAATANTQAITDGGEAVAAQDMHEKSRSLGRWFIDSHFQPNNTRVVLSRFVPNYRQQPWAGGNRSFQQIQGVEVSLRHALSNYVGVELNSYYVWADSCQTLYSAAATKRDCSRVLQSKGISVGGELGTRLLKRWYSGALAAGLYYENLEHRGSDNDIQSGNVPGVWFAVRQSLNVYRFSFDGSVGMRGALANTYQDYEVERVQYFGSFGLGLRFNL</sequence>
<organism evidence="2 3">
    <name type="scientific">Oceanobacter antarcticus</name>
    <dbReference type="NCBI Taxonomy" id="3133425"/>
    <lineage>
        <taxon>Bacteria</taxon>
        <taxon>Pseudomonadati</taxon>
        <taxon>Pseudomonadota</taxon>
        <taxon>Gammaproteobacteria</taxon>
        <taxon>Oceanospirillales</taxon>
        <taxon>Oceanospirillaceae</taxon>
        <taxon>Oceanobacter</taxon>
    </lineage>
</organism>
<protein>
    <recommendedName>
        <fullName evidence="4">Outer membrane protein beta-barrel domain-containing protein</fullName>
    </recommendedName>
</protein>
<name>A0ABW8NN69_9GAMM</name>